<dbReference type="PANTHER" id="PTHR45681">
    <property type="entry name" value="POLYKETIDE SYNTHASE 44-RELATED"/>
    <property type="match status" value="1"/>
</dbReference>
<keyword evidence="1 3" id="KW-0808">Transferase</keyword>
<evidence type="ECO:0000313" key="4">
    <source>
        <dbReference type="Proteomes" id="UP000238916"/>
    </source>
</evidence>
<keyword evidence="3" id="KW-0012">Acyltransferase</keyword>
<dbReference type="GO" id="GO:0016746">
    <property type="term" value="F:acyltransferase activity"/>
    <property type="evidence" value="ECO:0007669"/>
    <property type="project" value="UniProtKB-KW"/>
</dbReference>
<dbReference type="InterPro" id="IPR014043">
    <property type="entry name" value="Acyl_transferase_dom"/>
</dbReference>
<evidence type="ECO:0000256" key="1">
    <source>
        <dbReference type="ARBA" id="ARBA00022679"/>
    </source>
</evidence>
<dbReference type="AlphaFoldDB" id="A0A2U3LFN4"/>
<dbReference type="OrthoDB" id="9805460at2"/>
<dbReference type="Gene3D" id="3.30.70.250">
    <property type="entry name" value="Malonyl-CoA ACP transacylase, ACP-binding"/>
    <property type="match status" value="1"/>
</dbReference>
<dbReference type="EC" id="2.3.1.-" evidence="3"/>
<dbReference type="Pfam" id="PF00698">
    <property type="entry name" value="Acyl_transf_1"/>
    <property type="match status" value="1"/>
</dbReference>
<sequence length="322" mass="36380">MSNLIVFMFSGQGSQYYHMGQEFFARQPVFRSWMLRLNDIVYEITGESVLNKLYDGQKTRSEVFSSILYTYPAIFMVEYALAQVCMETGIIPDYVLGTSMGEFAAAAIAGVMTVEEILKVLLEQANLIKACCPSGGMLAILHDSSLYSETAVINRNSELASINYNNHFVISGKTEELKEIEEFLRDKKIISQLLPVTYGFHSSLIDSAAIRYLDFLKGKIYHKPRIPLASCIQGRILTQLPNAYFWEVARKPIVFPEALKELEKQSSKNLVYLDLGPGGSLTSFAKRNINIDSQSEVYNIMSPFNQDIKNLNKIKDRLACRI</sequence>
<dbReference type="InterPro" id="IPR016036">
    <property type="entry name" value="Malonyl_transacylase_ACP-bd"/>
</dbReference>
<name>A0A2U3LFN4_9FIRM</name>
<dbReference type="Proteomes" id="UP000238916">
    <property type="component" value="Unassembled WGS sequence"/>
</dbReference>
<reference evidence="4" key="1">
    <citation type="submission" date="2018-02" db="EMBL/GenBank/DDBJ databases">
        <authorList>
            <person name="Hausmann B."/>
        </authorList>
    </citation>
    <scope>NUCLEOTIDE SEQUENCE [LARGE SCALE GENOMIC DNA]</scope>
    <source>
        <strain evidence="4">Peat soil MAG SbF1</strain>
    </source>
</reference>
<dbReference type="Gene3D" id="3.40.366.10">
    <property type="entry name" value="Malonyl-Coenzyme A Acyl Carrier Protein, domain 2"/>
    <property type="match status" value="1"/>
</dbReference>
<organism evidence="3 4">
    <name type="scientific">Candidatus Desulfosporosinus infrequens</name>
    <dbReference type="NCBI Taxonomy" id="2043169"/>
    <lineage>
        <taxon>Bacteria</taxon>
        <taxon>Bacillati</taxon>
        <taxon>Bacillota</taxon>
        <taxon>Clostridia</taxon>
        <taxon>Eubacteriales</taxon>
        <taxon>Desulfitobacteriaceae</taxon>
        <taxon>Desulfosporosinus</taxon>
    </lineage>
</organism>
<gene>
    <name evidence="3" type="primary">pksD</name>
    <name evidence="3" type="ORF">SBF1_490002</name>
</gene>
<dbReference type="SUPFAM" id="SSF52151">
    <property type="entry name" value="FabD/lysophospholipase-like"/>
    <property type="match status" value="1"/>
</dbReference>
<accession>A0A2U3LFN4</accession>
<evidence type="ECO:0000313" key="3">
    <source>
        <dbReference type="EMBL" id="SPF50733.1"/>
    </source>
</evidence>
<proteinExistence type="predicted"/>
<protein>
    <submittedName>
        <fullName evidence="3">Polyketide biosynthesis acyltransferase homolog PksD</fullName>
        <ecNumber evidence="3">2.3.1.-</ecNumber>
    </submittedName>
</protein>
<dbReference type="InterPro" id="IPR001227">
    <property type="entry name" value="Ac_transferase_dom_sf"/>
</dbReference>
<dbReference type="EMBL" id="OMOF01000434">
    <property type="protein sequence ID" value="SPF50733.1"/>
    <property type="molecule type" value="Genomic_DNA"/>
</dbReference>
<evidence type="ECO:0000259" key="2">
    <source>
        <dbReference type="SMART" id="SM00827"/>
    </source>
</evidence>
<dbReference type="SMART" id="SM00827">
    <property type="entry name" value="PKS_AT"/>
    <property type="match status" value="1"/>
</dbReference>
<dbReference type="InterPro" id="IPR050444">
    <property type="entry name" value="Polyketide_Synthase"/>
</dbReference>
<dbReference type="SUPFAM" id="SSF55048">
    <property type="entry name" value="Probable ACP-binding domain of malonyl-CoA ACP transacylase"/>
    <property type="match status" value="1"/>
</dbReference>
<dbReference type="InterPro" id="IPR016035">
    <property type="entry name" value="Acyl_Trfase/lysoPLipase"/>
</dbReference>
<dbReference type="PANTHER" id="PTHR45681:SF6">
    <property type="entry name" value="POLYKETIDE SYNTHASE 37"/>
    <property type="match status" value="1"/>
</dbReference>
<feature type="domain" description="Malonyl-CoA:ACP transacylase (MAT)" evidence="2">
    <location>
        <begin position="8"/>
        <end position="308"/>
    </location>
</feature>